<dbReference type="Pfam" id="PF00069">
    <property type="entry name" value="Pkinase"/>
    <property type="match status" value="1"/>
</dbReference>
<dbReference type="PROSITE" id="PS50011">
    <property type="entry name" value="PROTEIN_KINASE_DOM"/>
    <property type="match status" value="1"/>
</dbReference>
<dbReference type="Gene3D" id="1.10.510.10">
    <property type="entry name" value="Transferase(Phosphotransferase) domain 1"/>
    <property type="match status" value="1"/>
</dbReference>
<dbReference type="InterPro" id="IPR008271">
    <property type="entry name" value="Ser/Thr_kinase_AS"/>
</dbReference>
<organism evidence="3 4">
    <name type="scientific">Thraustotheca clavata</name>
    <dbReference type="NCBI Taxonomy" id="74557"/>
    <lineage>
        <taxon>Eukaryota</taxon>
        <taxon>Sar</taxon>
        <taxon>Stramenopiles</taxon>
        <taxon>Oomycota</taxon>
        <taxon>Saprolegniomycetes</taxon>
        <taxon>Saprolegniales</taxon>
        <taxon>Achlyaceae</taxon>
        <taxon>Thraustotheca</taxon>
    </lineage>
</organism>
<sequence>ALLLIGIILFIRRRRAQPDTSTKININRVDNNNIRTSISTSFSFDLDVSDLRAYRLESSELHVIGKIPIASGAFGEVWRGQYGTKQVAIKRLKQKDGEMVQKFIGELVILSKMNSEYIVQFVGAYWPRPIDMECVIEYMDQGDLRNYLINHPPDNFPWDKKVESIECIVNGLLYLHTFNPPIIHRDLKSHNVLLDLKKGTKISDFGCSRFMNIDEGLTTGIGTFQWMAPEVVSSKKYSVEADIYSFGVILSEYCTHQVPYEDLRHPETGGQLTMQHTMQLVSEGNLRPSFEGVNVPEWIVQIGMKCLEFDPSKRPTALELVYMIAPPGIRS</sequence>
<dbReference type="InterPro" id="IPR000719">
    <property type="entry name" value="Prot_kinase_dom"/>
</dbReference>
<accession>A0A1V9ZYP1</accession>
<dbReference type="SMART" id="SM00220">
    <property type="entry name" value="S_TKc"/>
    <property type="match status" value="1"/>
</dbReference>
<dbReference type="PANTHER" id="PTHR44329">
    <property type="entry name" value="SERINE/THREONINE-PROTEIN KINASE TNNI3K-RELATED"/>
    <property type="match status" value="1"/>
</dbReference>
<dbReference type="SUPFAM" id="SSF56112">
    <property type="entry name" value="Protein kinase-like (PK-like)"/>
    <property type="match status" value="1"/>
</dbReference>
<evidence type="ECO:0000256" key="1">
    <source>
        <dbReference type="SAM" id="SignalP"/>
    </source>
</evidence>
<name>A0A1V9ZYP1_9STRA</name>
<feature type="non-terminal residue" evidence="3">
    <location>
        <position position="1"/>
    </location>
</feature>
<dbReference type="EMBL" id="JNBS01001020">
    <property type="protein sequence ID" value="OQS03061.1"/>
    <property type="molecule type" value="Genomic_DNA"/>
</dbReference>
<dbReference type="GO" id="GO:0004674">
    <property type="term" value="F:protein serine/threonine kinase activity"/>
    <property type="evidence" value="ECO:0007669"/>
    <property type="project" value="TreeGrafter"/>
</dbReference>
<gene>
    <name evidence="3" type="ORF">THRCLA_04622</name>
</gene>
<dbReference type="Proteomes" id="UP000243217">
    <property type="component" value="Unassembled WGS sequence"/>
</dbReference>
<evidence type="ECO:0000259" key="2">
    <source>
        <dbReference type="PROSITE" id="PS50011"/>
    </source>
</evidence>
<reference evidence="3 4" key="1">
    <citation type="journal article" date="2014" name="Genome Biol. Evol.">
        <title>The secreted proteins of Achlya hypogyna and Thraustotheca clavata identify the ancestral oomycete secretome and reveal gene acquisitions by horizontal gene transfer.</title>
        <authorList>
            <person name="Misner I."/>
            <person name="Blouin N."/>
            <person name="Leonard G."/>
            <person name="Richards T.A."/>
            <person name="Lane C.E."/>
        </authorList>
    </citation>
    <scope>NUCLEOTIDE SEQUENCE [LARGE SCALE GENOMIC DNA]</scope>
    <source>
        <strain evidence="3 4">ATCC 34112</strain>
    </source>
</reference>
<evidence type="ECO:0000313" key="4">
    <source>
        <dbReference type="Proteomes" id="UP000243217"/>
    </source>
</evidence>
<dbReference type="Gene3D" id="3.30.200.20">
    <property type="entry name" value="Phosphorylase Kinase, domain 1"/>
    <property type="match status" value="1"/>
</dbReference>
<dbReference type="OrthoDB" id="64506at2759"/>
<dbReference type="STRING" id="74557.A0A1V9ZYP1"/>
<dbReference type="PANTHER" id="PTHR44329:SF214">
    <property type="entry name" value="PROTEIN KINASE DOMAIN-CONTAINING PROTEIN"/>
    <property type="match status" value="1"/>
</dbReference>
<keyword evidence="3" id="KW-0418">Kinase</keyword>
<protein>
    <submittedName>
        <fullName evidence="3">Kinase</fullName>
    </submittedName>
</protein>
<dbReference type="GO" id="GO:0005524">
    <property type="term" value="F:ATP binding"/>
    <property type="evidence" value="ECO:0007669"/>
    <property type="project" value="InterPro"/>
</dbReference>
<keyword evidence="4" id="KW-1185">Reference proteome</keyword>
<feature type="signal peptide" evidence="1">
    <location>
        <begin position="1"/>
        <end position="16"/>
    </location>
</feature>
<dbReference type="PIRSF" id="PIRSF000654">
    <property type="entry name" value="Integrin-linked_kinase"/>
    <property type="match status" value="1"/>
</dbReference>
<feature type="domain" description="Protein kinase" evidence="2">
    <location>
        <begin position="63"/>
        <end position="329"/>
    </location>
</feature>
<proteinExistence type="predicted"/>
<evidence type="ECO:0000313" key="3">
    <source>
        <dbReference type="EMBL" id="OQS03061.1"/>
    </source>
</evidence>
<dbReference type="PROSITE" id="PS00108">
    <property type="entry name" value="PROTEIN_KINASE_ST"/>
    <property type="match status" value="1"/>
</dbReference>
<dbReference type="AlphaFoldDB" id="A0A1V9ZYP1"/>
<keyword evidence="3" id="KW-0808">Transferase</keyword>
<dbReference type="InterPro" id="IPR051681">
    <property type="entry name" value="Ser/Thr_Kinases-Pseudokinases"/>
</dbReference>
<comment type="caution">
    <text evidence="3">The sequence shown here is derived from an EMBL/GenBank/DDBJ whole genome shotgun (WGS) entry which is preliminary data.</text>
</comment>
<keyword evidence="1" id="KW-0732">Signal</keyword>
<dbReference type="InterPro" id="IPR011009">
    <property type="entry name" value="Kinase-like_dom_sf"/>
</dbReference>
<feature type="chain" id="PRO_5013343060" evidence="1">
    <location>
        <begin position="17"/>
        <end position="331"/>
    </location>
</feature>